<dbReference type="EMBL" id="MU394284">
    <property type="protein sequence ID" value="KAI6092099.1"/>
    <property type="molecule type" value="Genomic_DNA"/>
</dbReference>
<sequence>MEDWFKEVGRPALFDALAGVCDRIDNELDISLKSQADENARLSAELASANRKASNVDRLEEENRKLKKELENLKNANHANTTSIDHTRTPLASKSVNLASNPKRFTINKSGGLELDGLKLPELKEEHSKLQGNFTKLHKKYSELESAHAKLNEVLHNLKKGYDQWKDHANQLDEISTRRSQTIKKLKAKLAAAAAAASDPLDASFSSDIPTRPASRQQMVTSELAEIDVPNKFLTNNPLPWLHVDIGTPDHEPTTGISRTGEKRNTPSGSETHESTQDAGDTPTLPPLPQNRDLDTTPVHIKHEPSSDTPVVVSERCVRKRKHDDNQTDTPQVAAIKTESGSDPLITDARHNFVAHESIDFDAEGTIVQTPRKRSRRNPQLDDRAILDSPRLSRFSTRLLLGENPEPSQLLTGYVVPLKPSGRSDRLQPMPKPIRGGESSPHRRSLATPVTDSDQHRVSKFVTGGTSRVGQLRGLNTPSPRHEATPFSPGDQPEDDLDQQERELRSEKGPSTTSRSHDSSNPSNRKPAPIKPTTKQLPNGRTTNDEGGGAISLRDRPKSELSITDFKVNPAANDGYDYAFTEVVRKKDERAKLTGCVQENCCGKTFRLQAHAMRPQTSPVDFHALLERYLGDEAWKLSTMTKPEKEDMWVEAKMRELSNEHSKHRHRYHRAASPPGFWRIGFPTTQEELEDNEEAARMERQMVEERYHEAMRPGGRWLFRDE</sequence>
<name>A0ACC0DHE5_9PEZI</name>
<dbReference type="Proteomes" id="UP001497680">
    <property type="component" value="Unassembled WGS sequence"/>
</dbReference>
<evidence type="ECO:0000313" key="2">
    <source>
        <dbReference type="Proteomes" id="UP001497680"/>
    </source>
</evidence>
<gene>
    <name evidence="1" type="ORF">F4821DRAFT_224909</name>
</gene>
<reference evidence="1 2" key="1">
    <citation type="journal article" date="2022" name="New Phytol.">
        <title>Ecological generalism drives hyperdiversity of secondary metabolite gene clusters in xylarialean endophytes.</title>
        <authorList>
            <person name="Franco M.E.E."/>
            <person name="Wisecaver J.H."/>
            <person name="Arnold A.E."/>
            <person name="Ju Y.M."/>
            <person name="Slot J.C."/>
            <person name="Ahrendt S."/>
            <person name="Moore L.P."/>
            <person name="Eastman K.E."/>
            <person name="Scott K."/>
            <person name="Konkel Z."/>
            <person name="Mondo S.J."/>
            <person name="Kuo A."/>
            <person name="Hayes R.D."/>
            <person name="Haridas S."/>
            <person name="Andreopoulos B."/>
            <person name="Riley R."/>
            <person name="LaButti K."/>
            <person name="Pangilinan J."/>
            <person name="Lipzen A."/>
            <person name="Amirebrahimi M."/>
            <person name="Yan J."/>
            <person name="Adam C."/>
            <person name="Keymanesh K."/>
            <person name="Ng V."/>
            <person name="Louie K."/>
            <person name="Northen T."/>
            <person name="Drula E."/>
            <person name="Henrissat B."/>
            <person name="Hsieh H.M."/>
            <person name="Youens-Clark K."/>
            <person name="Lutzoni F."/>
            <person name="Miadlikowska J."/>
            <person name="Eastwood D.C."/>
            <person name="Hamelin R.C."/>
            <person name="Grigoriev I.V."/>
            <person name="U'Ren J.M."/>
        </authorList>
    </citation>
    <scope>NUCLEOTIDE SEQUENCE [LARGE SCALE GENOMIC DNA]</scope>
    <source>
        <strain evidence="1 2">ER1909</strain>
    </source>
</reference>
<protein>
    <submittedName>
        <fullName evidence="1">SAE2-domain-containing protein</fullName>
    </submittedName>
</protein>
<comment type="caution">
    <text evidence="1">The sequence shown here is derived from an EMBL/GenBank/DDBJ whole genome shotgun (WGS) entry which is preliminary data.</text>
</comment>
<accession>A0ACC0DHE5</accession>
<evidence type="ECO:0000313" key="1">
    <source>
        <dbReference type="EMBL" id="KAI6092099.1"/>
    </source>
</evidence>
<proteinExistence type="predicted"/>
<organism evidence="1 2">
    <name type="scientific">Hypoxylon rubiginosum</name>
    <dbReference type="NCBI Taxonomy" id="110542"/>
    <lineage>
        <taxon>Eukaryota</taxon>
        <taxon>Fungi</taxon>
        <taxon>Dikarya</taxon>
        <taxon>Ascomycota</taxon>
        <taxon>Pezizomycotina</taxon>
        <taxon>Sordariomycetes</taxon>
        <taxon>Xylariomycetidae</taxon>
        <taxon>Xylariales</taxon>
        <taxon>Hypoxylaceae</taxon>
        <taxon>Hypoxylon</taxon>
    </lineage>
</organism>
<keyword evidence="2" id="KW-1185">Reference proteome</keyword>